<dbReference type="InterPro" id="IPR036412">
    <property type="entry name" value="HAD-like_sf"/>
</dbReference>
<dbReference type="KEGG" id="ome:OLMES_0585"/>
<dbReference type="Proteomes" id="UP000196027">
    <property type="component" value="Chromosome"/>
</dbReference>
<evidence type="ECO:0000313" key="2">
    <source>
        <dbReference type="EMBL" id="ARU54688.1"/>
    </source>
</evidence>
<sequence>MTIVVFSDIDDTLMQTRRKCDSENRLQVGATDKTGEPLSFTTTQQRMLLDLLQHHEFIPVTGRNKAALDRVNLEFKSYKVIDHGALVLDKNDQIDPEWRAMLDQQIQYWSAGLEAYCAQVLQLIDIEKLQLRCRVISDFEYPCYISIKGDPAHMLALDEISCKFQNEQAGARVHINGQNMALLPPYASKENAVLFLQERYRTEHQDILFLALGDSHSDVPFMKTCHFKMIPQQSQIARELKTV</sequence>
<dbReference type="GO" id="GO:0003824">
    <property type="term" value="F:catalytic activity"/>
    <property type="evidence" value="ECO:0007669"/>
    <property type="project" value="UniProtKB-ARBA"/>
</dbReference>
<evidence type="ECO:0000313" key="3">
    <source>
        <dbReference type="Proteomes" id="UP000196027"/>
    </source>
</evidence>
<dbReference type="Pfam" id="PF05116">
    <property type="entry name" value="S6PP"/>
    <property type="match status" value="1"/>
</dbReference>
<dbReference type="Gene3D" id="3.40.50.1000">
    <property type="entry name" value="HAD superfamily/HAD-like"/>
    <property type="match status" value="1"/>
</dbReference>
<organism evidence="2 3">
    <name type="scientific">Oleiphilus messinensis</name>
    <dbReference type="NCBI Taxonomy" id="141451"/>
    <lineage>
        <taxon>Bacteria</taxon>
        <taxon>Pseudomonadati</taxon>
        <taxon>Pseudomonadota</taxon>
        <taxon>Gammaproteobacteria</taxon>
        <taxon>Oceanospirillales</taxon>
        <taxon>Oleiphilaceae</taxon>
        <taxon>Oleiphilus</taxon>
    </lineage>
</organism>
<dbReference type="InterPro" id="IPR024197">
    <property type="entry name" value="TPP-like"/>
</dbReference>
<reference evidence="2 3" key="1">
    <citation type="submission" date="2017-05" db="EMBL/GenBank/DDBJ databases">
        <title>Genomic insights into alkan degradation activity of Oleiphilus messinensis.</title>
        <authorList>
            <person name="Kozyavkin S.A."/>
            <person name="Slesarev A.I."/>
            <person name="Golyshin P.N."/>
            <person name="Korzhenkov A."/>
            <person name="Golyshina O.N."/>
            <person name="Toshchakov S.V."/>
        </authorList>
    </citation>
    <scope>NUCLEOTIDE SEQUENCE [LARGE SCALE GENOMIC DNA]</scope>
    <source>
        <strain evidence="2 3">ME102</strain>
    </source>
</reference>
<keyword evidence="3" id="KW-1185">Reference proteome</keyword>
<dbReference type="InterPro" id="IPR023214">
    <property type="entry name" value="HAD_sf"/>
</dbReference>
<dbReference type="SUPFAM" id="SSF56784">
    <property type="entry name" value="HAD-like"/>
    <property type="match status" value="1"/>
</dbReference>
<feature type="domain" description="Sucrose phosphatase-like" evidence="1">
    <location>
        <begin position="7"/>
        <end position="222"/>
    </location>
</feature>
<name>A0A1Y0I2G3_9GAMM</name>
<evidence type="ECO:0000259" key="1">
    <source>
        <dbReference type="Pfam" id="PF05116"/>
    </source>
</evidence>
<dbReference type="AlphaFoldDB" id="A0A1Y0I2G3"/>
<dbReference type="OrthoDB" id="8746852at2"/>
<accession>A0A1Y0I2G3</accession>
<dbReference type="InterPro" id="IPR006380">
    <property type="entry name" value="SPP-like_dom"/>
</dbReference>
<dbReference type="RefSeq" id="WP_087459862.1">
    <property type="nucleotide sequence ID" value="NZ_CP021425.1"/>
</dbReference>
<dbReference type="PIRSF" id="PIRSF030802">
    <property type="entry name" value="UCP030802"/>
    <property type="match status" value="1"/>
</dbReference>
<proteinExistence type="predicted"/>
<gene>
    <name evidence="2" type="ORF">OLMES_0585</name>
</gene>
<dbReference type="EMBL" id="CP021425">
    <property type="protein sequence ID" value="ARU54688.1"/>
    <property type="molecule type" value="Genomic_DNA"/>
</dbReference>
<protein>
    <recommendedName>
        <fullName evidence="1">Sucrose phosphatase-like domain-containing protein</fullName>
    </recommendedName>
</protein>